<dbReference type="InterPro" id="IPR050223">
    <property type="entry name" value="D-isomer_2-hydroxyacid_DH"/>
</dbReference>
<reference evidence="6" key="1">
    <citation type="journal article" date="2013" name="Genome Announc.">
        <title>Draft genome sequence of the basidiomycetous yeast-like fungus Pseudozyma hubeiensis SY62, which produces an abundant amount of the biosurfactant mannosylerythritol lipids.</title>
        <authorList>
            <person name="Konishi M."/>
            <person name="Hatada Y."/>
            <person name="Horiuchi J."/>
        </authorList>
    </citation>
    <scope>NUCLEOTIDE SEQUENCE [LARGE SCALE GENOMIC DNA]</scope>
    <source>
        <strain evidence="6">SY62</strain>
    </source>
</reference>
<gene>
    <name evidence="5" type="ORF">PHSY_000387</name>
</gene>
<evidence type="ECO:0000313" key="5">
    <source>
        <dbReference type="EMBL" id="GAC92831.1"/>
    </source>
</evidence>
<name>R9NWH2_PSEHS</name>
<dbReference type="EMBL" id="DF238769">
    <property type="protein sequence ID" value="GAC92831.1"/>
    <property type="molecule type" value="Genomic_DNA"/>
</dbReference>
<dbReference type="GeneID" id="24105697"/>
<dbReference type="AlphaFoldDB" id="R9NWH2"/>
<feature type="domain" description="D-isomer specific 2-hydroxyacid dehydrogenase catalytic" evidence="3">
    <location>
        <begin position="113"/>
        <end position="407"/>
    </location>
</feature>
<dbReference type="GO" id="GO:0005829">
    <property type="term" value="C:cytosol"/>
    <property type="evidence" value="ECO:0007669"/>
    <property type="project" value="TreeGrafter"/>
</dbReference>
<keyword evidence="1 2" id="KW-0560">Oxidoreductase</keyword>
<organism evidence="5 6">
    <name type="scientific">Pseudozyma hubeiensis (strain SY62)</name>
    <name type="common">Yeast</name>
    <dbReference type="NCBI Taxonomy" id="1305764"/>
    <lineage>
        <taxon>Eukaryota</taxon>
        <taxon>Fungi</taxon>
        <taxon>Dikarya</taxon>
        <taxon>Basidiomycota</taxon>
        <taxon>Ustilaginomycotina</taxon>
        <taxon>Ustilaginomycetes</taxon>
        <taxon>Ustilaginales</taxon>
        <taxon>Ustilaginaceae</taxon>
        <taxon>Pseudozyma</taxon>
    </lineage>
</organism>
<feature type="domain" description="D-isomer specific 2-hydroxyacid dehydrogenase NAD-binding" evidence="4">
    <location>
        <begin position="185"/>
        <end position="389"/>
    </location>
</feature>
<dbReference type="Gene3D" id="3.40.50.720">
    <property type="entry name" value="NAD(P)-binding Rossmann-like Domain"/>
    <property type="match status" value="2"/>
</dbReference>
<dbReference type="GO" id="GO:0030267">
    <property type="term" value="F:glyoxylate reductase (NADPH) activity"/>
    <property type="evidence" value="ECO:0007669"/>
    <property type="project" value="TreeGrafter"/>
</dbReference>
<dbReference type="PROSITE" id="PS00671">
    <property type="entry name" value="D_2_HYDROXYACID_DH_3"/>
    <property type="match status" value="1"/>
</dbReference>
<protein>
    <submittedName>
        <fullName evidence="5">Potential D-isomer specific 2-hydroxyacid dehydrogenase</fullName>
    </submittedName>
</protein>
<dbReference type="InterPro" id="IPR006139">
    <property type="entry name" value="D-isomer_2_OHA_DH_cat_dom"/>
</dbReference>
<dbReference type="InterPro" id="IPR036291">
    <property type="entry name" value="NAD(P)-bd_dom_sf"/>
</dbReference>
<dbReference type="SUPFAM" id="SSF52283">
    <property type="entry name" value="Formate/glycerate dehydrogenase catalytic domain-like"/>
    <property type="match status" value="1"/>
</dbReference>
<evidence type="ECO:0000256" key="2">
    <source>
        <dbReference type="RuleBase" id="RU003719"/>
    </source>
</evidence>
<dbReference type="STRING" id="1305764.R9NWH2"/>
<dbReference type="GO" id="GO:0016618">
    <property type="term" value="F:hydroxypyruvate reductase [NAD(P)H] activity"/>
    <property type="evidence" value="ECO:0007669"/>
    <property type="project" value="TreeGrafter"/>
</dbReference>
<dbReference type="HOGENOM" id="CLU_019796_1_2_1"/>
<comment type="similarity">
    <text evidence="2">Belongs to the D-isomer specific 2-hydroxyacid dehydrogenase family.</text>
</comment>
<dbReference type="SUPFAM" id="SSF51735">
    <property type="entry name" value="NAD(P)-binding Rossmann-fold domains"/>
    <property type="match status" value="1"/>
</dbReference>
<dbReference type="GO" id="GO:0051287">
    <property type="term" value="F:NAD binding"/>
    <property type="evidence" value="ECO:0007669"/>
    <property type="project" value="InterPro"/>
</dbReference>
<accession>R9NWH2</accession>
<dbReference type="Pfam" id="PF02826">
    <property type="entry name" value="2-Hacid_dh_C"/>
    <property type="match status" value="1"/>
</dbReference>
<evidence type="ECO:0000313" key="6">
    <source>
        <dbReference type="Proteomes" id="UP000014071"/>
    </source>
</evidence>
<evidence type="ECO:0000256" key="1">
    <source>
        <dbReference type="ARBA" id="ARBA00023002"/>
    </source>
</evidence>
<dbReference type="eggNOG" id="KOG0069">
    <property type="taxonomic scope" value="Eukaryota"/>
</dbReference>
<evidence type="ECO:0000259" key="4">
    <source>
        <dbReference type="Pfam" id="PF02826"/>
    </source>
</evidence>
<dbReference type="RefSeq" id="XP_012186418.1">
    <property type="nucleotide sequence ID" value="XM_012331028.1"/>
</dbReference>
<dbReference type="InterPro" id="IPR029753">
    <property type="entry name" value="D-isomer_DH_CS"/>
</dbReference>
<dbReference type="OrthoDB" id="9991913at2759"/>
<evidence type="ECO:0000259" key="3">
    <source>
        <dbReference type="Pfam" id="PF00389"/>
    </source>
</evidence>
<sequence>MTPPRSCQKAETGVHSLLCGRQQLVCIVCKNNHLTEQIYFLLDPTSVEHMATPASASGGGANTDSGTAAVVPKIVSLFEHLPSPILQDFVRGNRVNLISPPPGLTFSELHEWFLTHLPGADAAITWPVAGRFGAEQIAAAGDRLKVVSTYSVGTDAVDRAACHDAGIRVGYTPYIGDDSIAEYTIAMLLHYCRRIDHLLSLVMEGKFAASLRDVLRDPTMHCGFSPAGKTVGFYGFGRIAQKTAEKLLSFDVKKIAYTTSRSKPFAAESFPRLHSLRESFYPQTQIVNEPDLLQLAAQSDILIVLCPGNASTNATINSTVFDRMKSTAVLINVARGTVVVNEDLEKALRENKIAAALLDVIQGEPNVDSSHPLLAEDLRDRVMILPHTASTVVDTRKMMADVTARNILVSLGFDNDLLGDKATLIEQRAWTHFAE</sequence>
<dbReference type="PANTHER" id="PTHR10996:SF277">
    <property type="entry name" value="GLYOXYLATE REDUCTASE_HYDROXYPYRUVATE REDUCTASE"/>
    <property type="match status" value="1"/>
</dbReference>
<proteinExistence type="inferred from homology"/>
<keyword evidence="6" id="KW-1185">Reference proteome</keyword>
<dbReference type="PANTHER" id="PTHR10996">
    <property type="entry name" value="2-HYDROXYACID DEHYDROGENASE-RELATED"/>
    <property type="match status" value="1"/>
</dbReference>
<dbReference type="InterPro" id="IPR006140">
    <property type="entry name" value="D-isomer_DH_NAD-bd"/>
</dbReference>
<dbReference type="Proteomes" id="UP000014071">
    <property type="component" value="Unassembled WGS sequence"/>
</dbReference>
<dbReference type="Pfam" id="PF00389">
    <property type="entry name" value="2-Hacid_dh"/>
    <property type="match status" value="1"/>
</dbReference>